<proteinExistence type="predicted"/>
<sequence length="864" mass="100317">MSQTYRFGSSVKVEQLEEELSAQIQALKTEIEDSEILHQISSKPYSSVHIPKDASYFRMERQQVLFKALQVSSTKPVVSQAEVAHREMESCLTQEYTPDSLPLLLHQFYTDQTYKLARCKYQLMLRWRRFGRHSAVLEKLYPQYKKQITYITSEFEDAVHRARRLAVSREKVLAGVESPIGVVTQEDVIIYLQWLICHLHCVKSIHNFLHVLHYLPSTEWNEKQMSSTVDLTSPAYFDGVFVSMSEVPLHSSNIEDFKTQLDFLLSHYEIQFNTSTIKTTGDELELFSLVNYLFRTVFKNQEEMKTFLQYDSTEATDRKWRRKNPNMTLRKESNWIPHIQMKPKRDPWQQKQMAKLKELKPMDELLQMHSKFLEEADLQKATDALKEYIASVCQPEPTKPSSSSMATLKETSDIWRSIYSTANMFQRTCLSMLNYLRSVERTLVMDAPGLELVGGDLVKSMEETGWINAARGDDGAAGALGSHHYIYNSPVDYKVRCAEFMEFPEVENLHDYYSTDGRCIHTQDQRGLYIIYDVALMDLEELEQHLLLTASHFIQRSRELHASDGSEGKLPFSARLDVDRLAVLLDIWTCEMQFLENKIQLLNCYLEAYQHVTDPEEQFRLAQVITDIMHKRPQIDLTARYFVQAYRDTIVCLQSHQQLIKLVLNNQIDEQRQYLERIWREGQNGCPCEYGLPPNYVPKHLVSIGGSRPALKSVYFLEIHPSLCLASRLYEGLEQACAELFELYRAKTPSQRVKLEQRLLKTALQNWHSLATPGATYSSQIQRDLFSDGFIEDPVLVRELGLSVVRSTEEQERKQGKDKQLFMLKTFCTLLELITLRHRIIESAAETQHLSQLSFQLLWGSNFS</sequence>
<protein>
    <submittedName>
        <fullName evidence="3">Transmembrane protein FLJ37396</fullName>
    </submittedName>
</protein>
<gene>
    <name evidence="3" type="ORF">ROHU_018445</name>
</gene>
<name>A0A498N4L0_LABRO</name>
<evidence type="ECO:0000256" key="1">
    <source>
        <dbReference type="SAM" id="Coils"/>
    </source>
</evidence>
<evidence type="ECO:0000313" key="3">
    <source>
        <dbReference type="EMBL" id="RXN29319.1"/>
    </source>
</evidence>
<reference evidence="3 4" key="1">
    <citation type="submission" date="2018-03" db="EMBL/GenBank/DDBJ databases">
        <title>Draft genome sequence of Rohu Carp (Labeo rohita).</title>
        <authorList>
            <person name="Das P."/>
            <person name="Kushwaha B."/>
            <person name="Joshi C.G."/>
            <person name="Kumar D."/>
            <person name="Nagpure N.S."/>
            <person name="Sahoo L."/>
            <person name="Das S.P."/>
            <person name="Bit A."/>
            <person name="Patnaik S."/>
            <person name="Meher P.K."/>
            <person name="Jayasankar P."/>
            <person name="Koringa P.G."/>
            <person name="Patel N.V."/>
            <person name="Hinsu A.T."/>
            <person name="Kumar R."/>
            <person name="Pandey M."/>
            <person name="Agarwal S."/>
            <person name="Srivastava S."/>
            <person name="Singh M."/>
            <person name="Iquebal M.A."/>
            <person name="Jaiswal S."/>
            <person name="Angadi U.B."/>
            <person name="Kumar N."/>
            <person name="Raza M."/>
            <person name="Shah T.M."/>
            <person name="Rai A."/>
            <person name="Jena J.K."/>
        </authorList>
    </citation>
    <scope>NUCLEOTIDE SEQUENCE [LARGE SCALE GENOMIC DNA]</scope>
    <source>
        <strain evidence="3">DASCIFA01</strain>
        <tissue evidence="3">Testis</tissue>
    </source>
</reference>
<evidence type="ECO:0000313" key="4">
    <source>
        <dbReference type="Proteomes" id="UP000290572"/>
    </source>
</evidence>
<keyword evidence="3" id="KW-0472">Membrane</keyword>
<dbReference type="Pfam" id="PF15082">
    <property type="entry name" value="DUF4549"/>
    <property type="match status" value="1"/>
</dbReference>
<dbReference type="PANTHER" id="PTHR33331:SF13">
    <property type="entry name" value="COILED-COIL DOMAIN CONTAINING 162"/>
    <property type="match status" value="1"/>
</dbReference>
<keyword evidence="4" id="KW-1185">Reference proteome</keyword>
<accession>A0A498N4L0</accession>
<dbReference type="InterPro" id="IPR029376">
    <property type="entry name" value="DUF4549"/>
</dbReference>
<evidence type="ECO:0000259" key="2">
    <source>
        <dbReference type="Pfam" id="PF15082"/>
    </source>
</evidence>
<keyword evidence="3" id="KW-0812">Transmembrane</keyword>
<dbReference type="EMBL" id="QBIY01011788">
    <property type="protein sequence ID" value="RXN29319.1"/>
    <property type="molecule type" value="Genomic_DNA"/>
</dbReference>
<feature type="coiled-coil region" evidence="1">
    <location>
        <begin position="10"/>
        <end position="37"/>
    </location>
</feature>
<dbReference type="Proteomes" id="UP000290572">
    <property type="component" value="Unassembled WGS sequence"/>
</dbReference>
<comment type="caution">
    <text evidence="3">The sequence shown here is derived from an EMBL/GenBank/DDBJ whole genome shotgun (WGS) entry which is preliminary data.</text>
</comment>
<feature type="domain" description="DUF4549" evidence="2">
    <location>
        <begin position="5"/>
        <end position="145"/>
    </location>
</feature>
<dbReference type="InterPro" id="IPR040401">
    <property type="entry name" value="CCDC162"/>
</dbReference>
<keyword evidence="1" id="KW-0175">Coiled coil</keyword>
<organism evidence="3 4">
    <name type="scientific">Labeo rohita</name>
    <name type="common">Indian major carp</name>
    <name type="synonym">Cyprinus rohita</name>
    <dbReference type="NCBI Taxonomy" id="84645"/>
    <lineage>
        <taxon>Eukaryota</taxon>
        <taxon>Metazoa</taxon>
        <taxon>Chordata</taxon>
        <taxon>Craniata</taxon>
        <taxon>Vertebrata</taxon>
        <taxon>Euteleostomi</taxon>
        <taxon>Actinopterygii</taxon>
        <taxon>Neopterygii</taxon>
        <taxon>Teleostei</taxon>
        <taxon>Ostariophysi</taxon>
        <taxon>Cypriniformes</taxon>
        <taxon>Cyprinidae</taxon>
        <taxon>Labeoninae</taxon>
        <taxon>Labeonini</taxon>
        <taxon>Labeo</taxon>
    </lineage>
</organism>
<dbReference type="PANTHER" id="PTHR33331">
    <property type="entry name" value="COILED-COIL DOMAIN-CONTAINING PROTEIN 162"/>
    <property type="match status" value="1"/>
</dbReference>
<dbReference type="AlphaFoldDB" id="A0A498N4L0"/>